<dbReference type="EMBL" id="RKIK01000051">
    <property type="protein sequence ID" value="ROV59130.1"/>
    <property type="molecule type" value="Genomic_DNA"/>
</dbReference>
<evidence type="ECO:0000313" key="2">
    <source>
        <dbReference type="Proteomes" id="UP000278792"/>
    </source>
</evidence>
<comment type="caution">
    <text evidence="1">The sequence shown here is derived from an EMBL/GenBank/DDBJ whole genome shotgun (WGS) entry which is preliminary data.</text>
</comment>
<gene>
    <name evidence="1" type="ORF">EGH82_15140</name>
</gene>
<dbReference type="AlphaFoldDB" id="A0A3N3DXQ0"/>
<dbReference type="Proteomes" id="UP000278792">
    <property type="component" value="Unassembled WGS sequence"/>
</dbReference>
<proteinExistence type="predicted"/>
<protein>
    <submittedName>
        <fullName evidence="1">Uncharacterized protein</fullName>
    </submittedName>
</protein>
<organism evidence="1 2">
    <name type="scientific">Vibrio ponticus</name>
    <dbReference type="NCBI Taxonomy" id="265668"/>
    <lineage>
        <taxon>Bacteria</taxon>
        <taxon>Pseudomonadati</taxon>
        <taxon>Pseudomonadota</taxon>
        <taxon>Gammaproteobacteria</taxon>
        <taxon>Vibrionales</taxon>
        <taxon>Vibrionaceae</taxon>
        <taxon>Vibrio</taxon>
    </lineage>
</organism>
<accession>A0A3N3DXQ0</accession>
<sequence length="69" mass="7804">MLITFNIFKNNTTWSANIHQLNSDILKRLVLANSPLSELDLDFSFCEETSMGSITGKDNSQVGEFIVFF</sequence>
<evidence type="ECO:0000313" key="1">
    <source>
        <dbReference type="EMBL" id="ROV59130.1"/>
    </source>
</evidence>
<name>A0A3N3DXQ0_9VIBR</name>
<reference evidence="1 2" key="1">
    <citation type="submission" date="2018-11" db="EMBL/GenBank/DDBJ databases">
        <title>Vibrio ponticus strain CAIM 1751 pathogenic for the snapper Lutjanus guttatus.</title>
        <authorList>
            <person name="Soto-Rodriguez S."/>
            <person name="Lozano-Olvera R."/>
            <person name="Gomez-Gil B."/>
        </authorList>
    </citation>
    <scope>NUCLEOTIDE SEQUENCE [LARGE SCALE GENOMIC DNA]</scope>
    <source>
        <strain evidence="1 2">CAIM 1751</strain>
    </source>
</reference>